<protein>
    <submittedName>
        <fullName evidence="1">Uncharacterized protein</fullName>
    </submittedName>
</protein>
<gene>
    <name evidence="1" type="ORF">F4821DRAFT_226573</name>
</gene>
<reference evidence="1 2" key="1">
    <citation type="journal article" date="2022" name="New Phytol.">
        <title>Ecological generalism drives hyperdiversity of secondary metabolite gene clusters in xylarialean endophytes.</title>
        <authorList>
            <person name="Franco M.E.E."/>
            <person name="Wisecaver J.H."/>
            <person name="Arnold A.E."/>
            <person name="Ju Y.M."/>
            <person name="Slot J.C."/>
            <person name="Ahrendt S."/>
            <person name="Moore L.P."/>
            <person name="Eastman K.E."/>
            <person name="Scott K."/>
            <person name="Konkel Z."/>
            <person name="Mondo S.J."/>
            <person name="Kuo A."/>
            <person name="Hayes R.D."/>
            <person name="Haridas S."/>
            <person name="Andreopoulos B."/>
            <person name="Riley R."/>
            <person name="LaButti K."/>
            <person name="Pangilinan J."/>
            <person name="Lipzen A."/>
            <person name="Amirebrahimi M."/>
            <person name="Yan J."/>
            <person name="Adam C."/>
            <person name="Keymanesh K."/>
            <person name="Ng V."/>
            <person name="Louie K."/>
            <person name="Northen T."/>
            <person name="Drula E."/>
            <person name="Henrissat B."/>
            <person name="Hsieh H.M."/>
            <person name="Youens-Clark K."/>
            <person name="Lutzoni F."/>
            <person name="Miadlikowska J."/>
            <person name="Eastwood D.C."/>
            <person name="Hamelin R.C."/>
            <person name="Grigoriev I.V."/>
            <person name="U'Ren J.M."/>
        </authorList>
    </citation>
    <scope>NUCLEOTIDE SEQUENCE [LARGE SCALE GENOMIC DNA]</scope>
    <source>
        <strain evidence="1 2">ER1909</strain>
    </source>
</reference>
<name>A0ACC0DFM5_9PEZI</name>
<sequence length="304" mass="33501">MNAMTPDRRSPPPPYSAVNRISRVPAREPPSYATATAVPATTMNNPTSSAVAPRATRAPSYFVEIPRAVTAYWPKRNLSSEFCLGESPDKLLFRVSKGPHFAPHPLLALYIGPAKNGLALGKLHKPDVRNPHDDGLIEIFSPASAKRTVVHMTSEVHIAHTYRPFTMVVGEGGREHAETFEWRRSRGSEVHTIDKDKVARGYKLVRLSGEAPTGGHGGKRKERPIGESSDGKEVVAVWVTNDNKRDPERPDRKPFQFQLCGSGLTGTLGKHFAFVALMTALKIWITEGPLNAIPVLPDYDWSRT</sequence>
<evidence type="ECO:0000313" key="1">
    <source>
        <dbReference type="EMBL" id="KAI6091651.1"/>
    </source>
</evidence>
<dbReference type="Proteomes" id="UP001497680">
    <property type="component" value="Unassembled WGS sequence"/>
</dbReference>
<evidence type="ECO:0000313" key="2">
    <source>
        <dbReference type="Proteomes" id="UP001497680"/>
    </source>
</evidence>
<dbReference type="EMBL" id="MU394286">
    <property type="protein sequence ID" value="KAI6091651.1"/>
    <property type="molecule type" value="Genomic_DNA"/>
</dbReference>
<keyword evidence="2" id="KW-1185">Reference proteome</keyword>
<proteinExistence type="predicted"/>
<accession>A0ACC0DFM5</accession>
<comment type="caution">
    <text evidence="1">The sequence shown here is derived from an EMBL/GenBank/DDBJ whole genome shotgun (WGS) entry which is preliminary data.</text>
</comment>
<organism evidence="1 2">
    <name type="scientific">Hypoxylon rubiginosum</name>
    <dbReference type="NCBI Taxonomy" id="110542"/>
    <lineage>
        <taxon>Eukaryota</taxon>
        <taxon>Fungi</taxon>
        <taxon>Dikarya</taxon>
        <taxon>Ascomycota</taxon>
        <taxon>Pezizomycotina</taxon>
        <taxon>Sordariomycetes</taxon>
        <taxon>Xylariomycetidae</taxon>
        <taxon>Xylariales</taxon>
        <taxon>Hypoxylaceae</taxon>
        <taxon>Hypoxylon</taxon>
    </lineage>
</organism>